<dbReference type="GO" id="GO:0009307">
    <property type="term" value="P:DNA restriction-modification system"/>
    <property type="evidence" value="ECO:0007669"/>
    <property type="project" value="UniProtKB-KW"/>
</dbReference>
<dbReference type="PANTHER" id="PTHR10629">
    <property type="entry name" value="CYTOSINE-SPECIFIC METHYLTRANSFERASE"/>
    <property type="match status" value="1"/>
</dbReference>
<dbReference type="Gene3D" id="3.90.120.10">
    <property type="entry name" value="DNA Methylase, subunit A, domain 2"/>
    <property type="match status" value="1"/>
</dbReference>
<dbReference type="Gene3D" id="3.40.50.150">
    <property type="entry name" value="Vaccinia Virus protein VP39"/>
    <property type="match status" value="1"/>
</dbReference>
<keyword evidence="3 6" id="KW-0808">Transferase</keyword>
<dbReference type="AlphaFoldDB" id="K2FUV4"/>
<keyword evidence="4 6" id="KW-0949">S-adenosyl-L-methionine</keyword>
<gene>
    <name evidence="7" type="ORF">ACD_4C00185G0001</name>
</gene>
<protein>
    <recommendedName>
        <fullName evidence="1">DNA (cytosine-5-)-methyltransferase</fullName>
        <ecNumber evidence="1">2.1.1.37</ecNumber>
    </recommendedName>
</protein>
<dbReference type="GO" id="GO:0003677">
    <property type="term" value="F:DNA binding"/>
    <property type="evidence" value="ECO:0007669"/>
    <property type="project" value="TreeGrafter"/>
</dbReference>
<evidence type="ECO:0000256" key="6">
    <source>
        <dbReference type="PROSITE-ProRule" id="PRU01016"/>
    </source>
</evidence>
<dbReference type="InterPro" id="IPR029063">
    <property type="entry name" value="SAM-dependent_MTases_sf"/>
</dbReference>
<evidence type="ECO:0000256" key="2">
    <source>
        <dbReference type="ARBA" id="ARBA00022603"/>
    </source>
</evidence>
<dbReference type="InterPro" id="IPR001525">
    <property type="entry name" value="C5_MeTfrase"/>
</dbReference>
<dbReference type="GO" id="GO:0003886">
    <property type="term" value="F:DNA (cytosine-5-)-methyltransferase activity"/>
    <property type="evidence" value="ECO:0007669"/>
    <property type="project" value="UniProtKB-EC"/>
</dbReference>
<evidence type="ECO:0000256" key="4">
    <source>
        <dbReference type="ARBA" id="ARBA00022691"/>
    </source>
</evidence>
<organism evidence="7">
    <name type="scientific">uncultured bacterium</name>
    <name type="common">gcode 4</name>
    <dbReference type="NCBI Taxonomy" id="1234023"/>
    <lineage>
        <taxon>Bacteria</taxon>
        <taxon>environmental samples</taxon>
    </lineage>
</organism>
<evidence type="ECO:0000256" key="1">
    <source>
        <dbReference type="ARBA" id="ARBA00011975"/>
    </source>
</evidence>
<feature type="active site" evidence="6">
    <location>
        <position position="84"/>
    </location>
</feature>
<dbReference type="PANTHER" id="PTHR10629:SF52">
    <property type="entry name" value="DNA (CYTOSINE-5)-METHYLTRANSFERASE 1"/>
    <property type="match status" value="1"/>
</dbReference>
<dbReference type="EMBL" id="AMFJ01000701">
    <property type="protein sequence ID" value="EKE26708.1"/>
    <property type="molecule type" value="Genomic_DNA"/>
</dbReference>
<keyword evidence="5" id="KW-0680">Restriction system</keyword>
<dbReference type="PROSITE" id="PS51679">
    <property type="entry name" value="SAM_MT_C5"/>
    <property type="match status" value="1"/>
</dbReference>
<dbReference type="GO" id="GO:0044027">
    <property type="term" value="P:negative regulation of gene expression via chromosomal CpG island methylation"/>
    <property type="evidence" value="ECO:0007669"/>
    <property type="project" value="TreeGrafter"/>
</dbReference>
<evidence type="ECO:0000313" key="7">
    <source>
        <dbReference type="EMBL" id="EKE26708.1"/>
    </source>
</evidence>
<dbReference type="GO" id="GO:0032259">
    <property type="term" value="P:methylation"/>
    <property type="evidence" value="ECO:0007669"/>
    <property type="project" value="UniProtKB-KW"/>
</dbReference>
<sequence>MNDKLTVIDFFCWAWGFSEWFRQQWFKIVQWIDYWQPAITTHNLNHWLNDCIKSVLDFWSEDSWDVSEIEKLEDTLCIIWSPPCVSFSSSNKSWKADKTHWIKLIEAFLRTIAVKKHKPNSKLKAWYMENVPNSQKFVEEEYSFEKLNLSEWAKNIWLSPSDTALVVRNNWDVLDSWDYWAPQSRKRFVSWEWCETWEFINPVKTHEKHVTCWDVIRKLPKPNSAKKDIFKNTFTDPNYINLTINWSELTDHFYDTWLYIIEWADAQYLKQNHSFMWKMSFPENEDKPCRTIMATRSAKTRESLIYKSEYNRKWDWEYRLPTIREISSLMWFPINYQFTWSEWSKWRQIWNAVSPHLSSALAKEIRNRLGIRPIEPDFLDLKDLYEKVEIKLNTFEEAKFDKPKKRNTNSKFRKHPYKSWNITVELMNYIESNSEIPWDKWYVQMYFWTWLGFNQIVINRELYIAIKTYLETNIKEFNSFKIDFNKYYDSIENIDTKEFQQVYELDIKLEKQNNPINLLKQIWKLIQKRKEKDDLISIGNLIPKNEVPLGQLYIIFCLWSIIY</sequence>
<dbReference type="EC" id="2.1.1.37" evidence="1"/>
<comment type="similarity">
    <text evidence="6">Belongs to the class I-like SAM-binding methyltransferase superfamily. C5-methyltransferase family.</text>
</comment>
<proteinExistence type="inferred from homology"/>
<dbReference type="SUPFAM" id="SSF53335">
    <property type="entry name" value="S-adenosyl-L-methionine-dependent methyltransferases"/>
    <property type="match status" value="1"/>
</dbReference>
<comment type="caution">
    <text evidence="7">The sequence shown here is derived from an EMBL/GenBank/DDBJ whole genome shotgun (WGS) entry which is preliminary data.</text>
</comment>
<accession>K2FUV4</accession>
<evidence type="ECO:0000256" key="5">
    <source>
        <dbReference type="ARBA" id="ARBA00022747"/>
    </source>
</evidence>
<dbReference type="Pfam" id="PF00145">
    <property type="entry name" value="DNA_methylase"/>
    <property type="match status" value="1"/>
</dbReference>
<evidence type="ECO:0000256" key="3">
    <source>
        <dbReference type="ARBA" id="ARBA00022679"/>
    </source>
</evidence>
<name>K2FUV4_9BACT</name>
<dbReference type="InterPro" id="IPR050390">
    <property type="entry name" value="C5-Methyltransferase"/>
</dbReference>
<keyword evidence="2 6" id="KW-0489">Methyltransferase</keyword>
<reference evidence="7" key="1">
    <citation type="journal article" date="2012" name="Science">
        <title>Fermentation, hydrogen, and sulfur metabolism in multiple uncultivated bacterial phyla.</title>
        <authorList>
            <person name="Wrighton K.C."/>
            <person name="Thomas B.C."/>
            <person name="Sharon I."/>
            <person name="Miller C.S."/>
            <person name="Castelle C.J."/>
            <person name="VerBerkmoes N.C."/>
            <person name="Wilkins M.J."/>
            <person name="Hettich R.L."/>
            <person name="Lipton M.S."/>
            <person name="Williams K.H."/>
            <person name="Long P.E."/>
            <person name="Banfield J.F."/>
        </authorList>
    </citation>
    <scope>NUCLEOTIDE SEQUENCE [LARGE SCALE GENOMIC DNA]</scope>
</reference>